<feature type="transmembrane region" description="Helical" evidence="1">
    <location>
        <begin position="50"/>
        <end position="71"/>
    </location>
</feature>
<evidence type="ECO:0000313" key="3">
    <source>
        <dbReference type="Proteomes" id="UP001305928"/>
    </source>
</evidence>
<accession>A0ABZ0Q291</accession>
<keyword evidence="3" id="KW-1185">Reference proteome</keyword>
<gene>
    <name evidence="2" type="ORF">SBP02_09055</name>
</gene>
<feature type="transmembrane region" description="Helical" evidence="1">
    <location>
        <begin position="83"/>
        <end position="103"/>
    </location>
</feature>
<feature type="transmembrane region" description="Helical" evidence="1">
    <location>
        <begin position="124"/>
        <end position="144"/>
    </location>
</feature>
<dbReference type="EMBL" id="CP137892">
    <property type="protein sequence ID" value="WPC06877.1"/>
    <property type="molecule type" value="Genomic_DNA"/>
</dbReference>
<evidence type="ECO:0000313" key="2">
    <source>
        <dbReference type="EMBL" id="WPC06877.1"/>
    </source>
</evidence>
<organism evidence="2 3">
    <name type="scientific">Pseudomonas benzenivorans</name>
    <dbReference type="NCBI Taxonomy" id="556533"/>
    <lineage>
        <taxon>Bacteria</taxon>
        <taxon>Pseudomonadati</taxon>
        <taxon>Pseudomonadota</taxon>
        <taxon>Gammaproteobacteria</taxon>
        <taxon>Pseudomonadales</taxon>
        <taxon>Pseudomonadaceae</taxon>
        <taxon>Pseudomonas</taxon>
    </lineage>
</organism>
<reference evidence="2 3" key="1">
    <citation type="submission" date="2023-11" db="EMBL/GenBank/DDBJ databases">
        <title>Complete genome of Pseudomonas benzenivorans BA3361.</title>
        <authorList>
            <person name="Shin S.Y."/>
            <person name="Song J."/>
            <person name="Kang H."/>
        </authorList>
    </citation>
    <scope>NUCLEOTIDE SEQUENCE [LARGE SCALE GENOMIC DNA]</scope>
    <source>
        <strain evidence="2 3">HNIBRBA3361</strain>
    </source>
</reference>
<protein>
    <recommendedName>
        <fullName evidence="4">DUF2214 domain-containing protein</fullName>
    </recommendedName>
</protein>
<evidence type="ECO:0000256" key="1">
    <source>
        <dbReference type="SAM" id="Phobius"/>
    </source>
</evidence>
<dbReference type="Proteomes" id="UP001305928">
    <property type="component" value="Chromosome"/>
</dbReference>
<proteinExistence type="predicted"/>
<dbReference type="RefSeq" id="WP_318646054.1">
    <property type="nucleotide sequence ID" value="NZ_CP137892.1"/>
</dbReference>
<sequence>MLKTFLIYSHLLATCVALGTLLQTDHKLWRWRKAGLDEGKRAQLAEVQQVVSLALLALWVTGAALVAQGYLTAGLDYLLNQKLWAKGSVVVLLTCNGVLLHRLGFPLLHQAPFVALPASARIRLGLLGALSMSAWLFAAFLGVARPWNQGMAYLEVMGIFAALWLLASLVACWVVSSAGIAGSGETGGGAAESC</sequence>
<keyword evidence="1" id="KW-0472">Membrane</keyword>
<feature type="transmembrane region" description="Helical" evidence="1">
    <location>
        <begin position="6"/>
        <end position="24"/>
    </location>
</feature>
<feature type="transmembrane region" description="Helical" evidence="1">
    <location>
        <begin position="156"/>
        <end position="175"/>
    </location>
</feature>
<keyword evidence="1" id="KW-0812">Transmembrane</keyword>
<keyword evidence="1" id="KW-1133">Transmembrane helix</keyword>
<evidence type="ECO:0008006" key="4">
    <source>
        <dbReference type="Google" id="ProtNLM"/>
    </source>
</evidence>
<name>A0ABZ0Q291_9PSED</name>